<evidence type="ECO:0000313" key="18">
    <source>
        <dbReference type="Proteomes" id="UP001165065"/>
    </source>
</evidence>
<dbReference type="EMBL" id="BRYA01000546">
    <property type="protein sequence ID" value="GMI22248.1"/>
    <property type="molecule type" value="Genomic_DNA"/>
</dbReference>
<proteinExistence type="inferred from homology"/>
<comment type="subcellular location">
    <subcellularLocation>
        <location evidence="15">Mitochondrion inner membrane</location>
    </subcellularLocation>
    <subcellularLocation>
        <location evidence="2">Plastid</location>
        <location evidence="2">Chloroplast</location>
    </subcellularLocation>
</comment>
<dbReference type="GO" id="GO:0004729">
    <property type="term" value="F:oxygen-dependent protoporphyrinogen oxidase activity"/>
    <property type="evidence" value="ECO:0007669"/>
    <property type="project" value="UniProtKB-UniRule"/>
</dbReference>
<dbReference type="Proteomes" id="UP001165065">
    <property type="component" value="Unassembled WGS sequence"/>
</dbReference>
<dbReference type="EC" id="1.3.3.4" evidence="5 15"/>
<dbReference type="PANTHER" id="PTHR42923">
    <property type="entry name" value="PROTOPORPHYRINOGEN OXIDASE"/>
    <property type="match status" value="1"/>
</dbReference>
<comment type="cofactor">
    <cofactor evidence="15">
        <name>FAD</name>
        <dbReference type="ChEBI" id="CHEBI:57692"/>
    </cofactor>
    <text evidence="15">Binds 1 FAD per subunit.</text>
</comment>
<dbReference type="SUPFAM" id="SSF51905">
    <property type="entry name" value="FAD/NAD(P)-binding domain"/>
    <property type="match status" value="1"/>
</dbReference>
<reference evidence="18" key="1">
    <citation type="journal article" date="2023" name="Commun. Biol.">
        <title>Genome analysis of Parmales, the sister group of diatoms, reveals the evolutionary specialization of diatoms from phago-mixotrophs to photoautotrophs.</title>
        <authorList>
            <person name="Ban H."/>
            <person name="Sato S."/>
            <person name="Yoshikawa S."/>
            <person name="Yamada K."/>
            <person name="Nakamura Y."/>
            <person name="Ichinomiya M."/>
            <person name="Sato N."/>
            <person name="Blanc-Mathieu R."/>
            <person name="Endo H."/>
            <person name="Kuwata A."/>
            <person name="Ogata H."/>
        </authorList>
    </citation>
    <scope>NUCLEOTIDE SEQUENCE [LARGE SCALE GENOMIC DNA]</scope>
</reference>
<sequence>MAEKNQEVGGNVISKSIKDEDGEFVWEEGPNSFQPTPAIVKTAHELGISSELVLADGSLPRFVYWSGSGAGTKLANLHALPTNLPGDLLSFNLLTWPGKIRAGLGAIGLIKPSPQPPYEESIREFVTRHLGVETFERVIDPFVSGVYAGDPDELAMNSALRKIHRLEGLGDFGPGLVSGAINRFKEIADEKSLNPPDPEWRTYKSGELGSFRRGLQTLPIAVSKYLGPSRVRLGHALKSLDREPGGMFVATFDTEEGEKVIKAKAVALTSPTKTTSKVARKLVPEAKRLEEVYSPPVASVTIAYPKSSFKDLPGGSPSSPLRGFGHLLPRKMGIRSLGTIWSSSLFPNRCPPDYELLLTYIGGARDRGIADMSEADIVDRVNKDVRKVLLKDNAPDGKLLGCRVWPVAIPQYRRGHKEILEELERGEGKVEGLYLGGNYRTGVAFGDCVGFGVEEAKKIKEFLKKEGKVRAKQEA</sequence>
<evidence type="ECO:0000256" key="8">
    <source>
        <dbReference type="ARBA" id="ARBA00022640"/>
    </source>
</evidence>
<evidence type="ECO:0000256" key="7">
    <source>
        <dbReference type="ARBA" id="ARBA00022630"/>
    </source>
</evidence>
<evidence type="ECO:0000256" key="2">
    <source>
        <dbReference type="ARBA" id="ARBA00004229"/>
    </source>
</evidence>
<evidence type="ECO:0000256" key="14">
    <source>
        <dbReference type="ARBA" id="ARBA00047554"/>
    </source>
</evidence>
<evidence type="ECO:0000256" key="3">
    <source>
        <dbReference type="ARBA" id="ARBA00005073"/>
    </source>
</evidence>
<feature type="domain" description="Amine oxidase" evidence="16">
    <location>
        <begin position="3"/>
        <end position="459"/>
    </location>
</feature>
<evidence type="ECO:0000256" key="4">
    <source>
        <dbReference type="ARBA" id="ARBA00010551"/>
    </source>
</evidence>
<evidence type="ECO:0000256" key="13">
    <source>
        <dbReference type="ARBA" id="ARBA00023244"/>
    </source>
</evidence>
<dbReference type="InterPro" id="IPR002937">
    <property type="entry name" value="Amino_oxidase"/>
</dbReference>
<dbReference type="NCBIfam" id="TIGR00562">
    <property type="entry name" value="proto_IX_ox"/>
    <property type="match status" value="1"/>
</dbReference>
<name>A0A9W7FXL5_9STRA</name>
<dbReference type="GO" id="GO:0005743">
    <property type="term" value="C:mitochondrial inner membrane"/>
    <property type="evidence" value="ECO:0007669"/>
    <property type="project" value="UniProtKB-SubCell"/>
</dbReference>
<dbReference type="InterPro" id="IPR036188">
    <property type="entry name" value="FAD/NAD-bd_sf"/>
</dbReference>
<evidence type="ECO:0000256" key="15">
    <source>
        <dbReference type="RuleBase" id="RU367069"/>
    </source>
</evidence>
<dbReference type="InterPro" id="IPR004572">
    <property type="entry name" value="Protoporphyrinogen_oxidase"/>
</dbReference>
<comment type="function">
    <text evidence="1 15">Catalyzes the 6-electron oxidation of protoporphyrinogen-IX to form protoporphyrin-IX.</text>
</comment>
<comment type="catalytic activity">
    <reaction evidence="14 15">
        <text>protoporphyrinogen IX + 3 O2 = protoporphyrin IX + 3 H2O2</text>
        <dbReference type="Rhea" id="RHEA:25576"/>
        <dbReference type="ChEBI" id="CHEBI:15379"/>
        <dbReference type="ChEBI" id="CHEBI:16240"/>
        <dbReference type="ChEBI" id="CHEBI:57306"/>
        <dbReference type="ChEBI" id="CHEBI:57307"/>
        <dbReference type="EC" id="1.3.3.4"/>
    </reaction>
</comment>
<dbReference type="PANTHER" id="PTHR42923:SF3">
    <property type="entry name" value="PROTOPORPHYRINOGEN OXIDASE"/>
    <property type="match status" value="1"/>
</dbReference>
<keyword evidence="10" id="KW-0809">Transit peptide</keyword>
<dbReference type="Gene3D" id="1.10.3110.10">
    <property type="entry name" value="protoporphyrinogen ix oxidase, domain 3"/>
    <property type="match status" value="1"/>
</dbReference>
<evidence type="ECO:0000256" key="1">
    <source>
        <dbReference type="ARBA" id="ARBA00002600"/>
    </source>
</evidence>
<evidence type="ECO:0000256" key="9">
    <source>
        <dbReference type="ARBA" id="ARBA00022827"/>
    </source>
</evidence>
<keyword evidence="6" id="KW-0150">Chloroplast</keyword>
<gene>
    <name evidence="17" type="ORF">TrCOL_g8350</name>
</gene>
<keyword evidence="13 15" id="KW-0627">Porphyrin biosynthesis</keyword>
<dbReference type="OrthoDB" id="419752at2759"/>
<evidence type="ECO:0000256" key="10">
    <source>
        <dbReference type="ARBA" id="ARBA00022946"/>
    </source>
</evidence>
<comment type="caution">
    <text evidence="17">The sequence shown here is derived from an EMBL/GenBank/DDBJ whole genome shotgun (WGS) entry which is preliminary data.</text>
</comment>
<accession>A0A9W7FXL5</accession>
<evidence type="ECO:0000256" key="5">
    <source>
        <dbReference type="ARBA" id="ARBA00012867"/>
    </source>
</evidence>
<dbReference type="Gene3D" id="3.50.50.60">
    <property type="entry name" value="FAD/NAD(P)-binding domain"/>
    <property type="match status" value="1"/>
</dbReference>
<dbReference type="FunFam" id="1.10.3110.10:FF:000002">
    <property type="entry name" value="Protoporphyrinogen oxidase"/>
    <property type="match status" value="1"/>
</dbReference>
<dbReference type="SUPFAM" id="SSF54373">
    <property type="entry name" value="FAD-linked reductases, C-terminal domain"/>
    <property type="match status" value="1"/>
</dbReference>
<organism evidence="17 18">
    <name type="scientific">Triparma columacea</name>
    <dbReference type="NCBI Taxonomy" id="722753"/>
    <lineage>
        <taxon>Eukaryota</taxon>
        <taxon>Sar</taxon>
        <taxon>Stramenopiles</taxon>
        <taxon>Ochrophyta</taxon>
        <taxon>Bolidophyceae</taxon>
        <taxon>Parmales</taxon>
        <taxon>Triparmaceae</taxon>
        <taxon>Triparma</taxon>
    </lineage>
</organism>
<protein>
    <recommendedName>
        <fullName evidence="5 15">Protoporphyrinogen oxidase</fullName>
        <ecNumber evidence="5 15">1.3.3.4</ecNumber>
    </recommendedName>
</protein>
<dbReference type="GO" id="GO:0006782">
    <property type="term" value="P:protoporphyrinogen IX biosynthetic process"/>
    <property type="evidence" value="ECO:0007669"/>
    <property type="project" value="UniProtKB-UniRule"/>
</dbReference>
<comment type="pathway">
    <text evidence="3 15">Porphyrin-containing compound metabolism; protoporphyrin-IX biosynthesis; protoporphyrin-IX from protoporphyrinogen-IX: step 1/1.</text>
</comment>
<keyword evidence="8" id="KW-0934">Plastid</keyword>
<evidence type="ECO:0000313" key="17">
    <source>
        <dbReference type="EMBL" id="GMI22248.1"/>
    </source>
</evidence>
<dbReference type="AlphaFoldDB" id="A0A9W7FXL5"/>
<evidence type="ECO:0000259" key="16">
    <source>
        <dbReference type="Pfam" id="PF01593"/>
    </source>
</evidence>
<evidence type="ECO:0000256" key="12">
    <source>
        <dbReference type="ARBA" id="ARBA00023133"/>
    </source>
</evidence>
<keyword evidence="12 15" id="KW-0350">Heme biosynthesis</keyword>
<comment type="similarity">
    <text evidence="4 15">Belongs to the protoporphyrinogen/coproporphyrinogen oxidase family. Protoporphyrinogen oxidase subfamily.</text>
</comment>
<dbReference type="InterPro" id="IPR050464">
    <property type="entry name" value="Zeta_carotene_desat/Oxidored"/>
</dbReference>
<keyword evidence="7 15" id="KW-0285">Flavoprotein</keyword>
<keyword evidence="9 15" id="KW-0274">FAD</keyword>
<evidence type="ECO:0000256" key="11">
    <source>
        <dbReference type="ARBA" id="ARBA00023002"/>
    </source>
</evidence>
<keyword evidence="18" id="KW-1185">Reference proteome</keyword>
<evidence type="ECO:0000256" key="6">
    <source>
        <dbReference type="ARBA" id="ARBA00022528"/>
    </source>
</evidence>
<dbReference type="GO" id="GO:0009507">
    <property type="term" value="C:chloroplast"/>
    <property type="evidence" value="ECO:0007669"/>
    <property type="project" value="UniProtKB-SubCell"/>
</dbReference>
<dbReference type="Pfam" id="PF01593">
    <property type="entry name" value="Amino_oxidase"/>
    <property type="match status" value="1"/>
</dbReference>
<keyword evidence="11 15" id="KW-0560">Oxidoreductase</keyword>
<dbReference type="Gene3D" id="3.90.660.20">
    <property type="entry name" value="Protoporphyrinogen oxidase, mitochondrial, domain 2"/>
    <property type="match status" value="1"/>
</dbReference>